<dbReference type="EMBL" id="UIGI01000001">
    <property type="protein sequence ID" value="SUW63449.1"/>
    <property type="molecule type" value="Genomic_DNA"/>
</dbReference>
<reference evidence="2 3" key="1">
    <citation type="submission" date="2018-06" db="EMBL/GenBank/DDBJ databases">
        <authorList>
            <consortium name="Pathogen Informatics"/>
            <person name="Doyle S."/>
        </authorList>
    </citation>
    <scope>NUCLEOTIDE SEQUENCE [LARGE SCALE GENOMIC DNA]</scope>
    <source>
        <strain evidence="2 3">NCTC12119</strain>
    </source>
</reference>
<sequence>MSNLATVTPIRPTLAVVERQVADLDDGFIMIAMRLYEELIGANLTRNQAKVAHAVCRKTYGFKKKMDRIADSQLAEIARISRSKANIAKNELISMKVLISEAGKIGPNKNIDEWVIPECSQIGNFVSKSGTKNVSKPDTQDVPALGAHKRNTLNIKDNTPLPPQGEGAVPEIKPVQKKSPVLDYQAVMSAYNSTLGDRLPQAEALNEKRRRSIKRLLSELKEPTIDAVTNYFATFGERAKPFYFGDNGTGWRANFDYLLRSDTLMKTREGSL</sequence>
<dbReference type="Gene3D" id="1.10.10.10">
    <property type="entry name" value="Winged helix-like DNA-binding domain superfamily/Winged helix DNA-binding domain"/>
    <property type="match status" value="1"/>
</dbReference>
<dbReference type="InterPro" id="IPR006497">
    <property type="entry name" value="Phage_lambda_VrpO_N"/>
</dbReference>
<accession>A0A381C7Z9</accession>
<dbReference type="AlphaFoldDB" id="A0A381C7Z9"/>
<dbReference type="RefSeq" id="WP_115628175.1">
    <property type="nucleotide sequence ID" value="NZ_UIGI01000001.1"/>
</dbReference>
<evidence type="ECO:0000313" key="3">
    <source>
        <dbReference type="Proteomes" id="UP000255528"/>
    </source>
</evidence>
<protein>
    <submittedName>
        <fullName evidence="2">Phage replication protein O, N-terminal domain</fullName>
    </submittedName>
</protein>
<proteinExistence type="predicted"/>
<gene>
    <name evidence="2" type="ORF">NCTC12119_01939</name>
</gene>
<evidence type="ECO:0000259" key="1">
    <source>
        <dbReference type="Pfam" id="PF04492"/>
    </source>
</evidence>
<organism evidence="2 3">
    <name type="scientific">Buttiauxella agrestis</name>
    <dbReference type="NCBI Taxonomy" id="82977"/>
    <lineage>
        <taxon>Bacteria</taxon>
        <taxon>Pseudomonadati</taxon>
        <taxon>Pseudomonadota</taxon>
        <taxon>Gammaproteobacteria</taxon>
        <taxon>Enterobacterales</taxon>
        <taxon>Enterobacteriaceae</taxon>
        <taxon>Buttiauxella</taxon>
    </lineage>
</organism>
<dbReference type="Proteomes" id="UP000255528">
    <property type="component" value="Unassembled WGS sequence"/>
</dbReference>
<dbReference type="GO" id="GO:0006260">
    <property type="term" value="P:DNA replication"/>
    <property type="evidence" value="ECO:0007669"/>
    <property type="project" value="InterPro"/>
</dbReference>
<feature type="domain" description="Bacteriophage lambda Replication protein O N-terminal" evidence="1">
    <location>
        <begin position="21"/>
        <end position="114"/>
    </location>
</feature>
<evidence type="ECO:0000313" key="2">
    <source>
        <dbReference type="EMBL" id="SUW63449.1"/>
    </source>
</evidence>
<dbReference type="InterPro" id="IPR036388">
    <property type="entry name" value="WH-like_DNA-bd_sf"/>
</dbReference>
<dbReference type="NCBIfam" id="TIGR01610">
    <property type="entry name" value="phage_O_Nterm"/>
    <property type="match status" value="1"/>
</dbReference>
<dbReference type="Pfam" id="PF04492">
    <property type="entry name" value="Phage_rep_O"/>
    <property type="match status" value="1"/>
</dbReference>
<name>A0A381C7Z9_9ENTR</name>